<dbReference type="EMBL" id="UINC01159297">
    <property type="protein sequence ID" value="SVD57305.1"/>
    <property type="molecule type" value="Genomic_DNA"/>
</dbReference>
<accession>A0A382WG27</accession>
<gene>
    <name evidence="2" type="ORF">METZ01_LOCUS410159</name>
</gene>
<dbReference type="AlphaFoldDB" id="A0A382WG27"/>
<feature type="region of interest" description="Disordered" evidence="1">
    <location>
        <begin position="1"/>
        <end position="24"/>
    </location>
</feature>
<sequence>MYYNVGYVIPHPRGETPPRDSRIR</sequence>
<protein>
    <submittedName>
        <fullName evidence="2">Uncharacterized protein</fullName>
    </submittedName>
</protein>
<feature type="compositionally biased region" description="Basic and acidic residues" evidence="1">
    <location>
        <begin position="12"/>
        <end position="24"/>
    </location>
</feature>
<proteinExistence type="predicted"/>
<organism evidence="2">
    <name type="scientific">marine metagenome</name>
    <dbReference type="NCBI Taxonomy" id="408172"/>
    <lineage>
        <taxon>unclassified sequences</taxon>
        <taxon>metagenomes</taxon>
        <taxon>ecological metagenomes</taxon>
    </lineage>
</organism>
<feature type="non-terminal residue" evidence="2">
    <location>
        <position position="24"/>
    </location>
</feature>
<evidence type="ECO:0000313" key="2">
    <source>
        <dbReference type="EMBL" id="SVD57305.1"/>
    </source>
</evidence>
<name>A0A382WG27_9ZZZZ</name>
<reference evidence="2" key="1">
    <citation type="submission" date="2018-05" db="EMBL/GenBank/DDBJ databases">
        <authorList>
            <person name="Lanie J.A."/>
            <person name="Ng W.-L."/>
            <person name="Kazmierczak K.M."/>
            <person name="Andrzejewski T.M."/>
            <person name="Davidsen T.M."/>
            <person name="Wayne K.J."/>
            <person name="Tettelin H."/>
            <person name="Glass J.I."/>
            <person name="Rusch D."/>
            <person name="Podicherti R."/>
            <person name="Tsui H.-C.T."/>
            <person name="Winkler M.E."/>
        </authorList>
    </citation>
    <scope>NUCLEOTIDE SEQUENCE</scope>
</reference>
<evidence type="ECO:0000256" key="1">
    <source>
        <dbReference type="SAM" id="MobiDB-lite"/>
    </source>
</evidence>